<evidence type="ECO:0000313" key="1">
    <source>
        <dbReference type="Ensembl" id="ENSONIP00000059507.1"/>
    </source>
</evidence>
<organism evidence="1 2">
    <name type="scientific">Oreochromis niloticus</name>
    <name type="common">Nile tilapia</name>
    <name type="synonym">Tilapia nilotica</name>
    <dbReference type="NCBI Taxonomy" id="8128"/>
    <lineage>
        <taxon>Eukaryota</taxon>
        <taxon>Metazoa</taxon>
        <taxon>Chordata</taxon>
        <taxon>Craniata</taxon>
        <taxon>Vertebrata</taxon>
        <taxon>Euteleostomi</taxon>
        <taxon>Actinopterygii</taxon>
        <taxon>Neopterygii</taxon>
        <taxon>Teleostei</taxon>
        <taxon>Neoteleostei</taxon>
        <taxon>Acanthomorphata</taxon>
        <taxon>Ovalentaria</taxon>
        <taxon>Cichlomorphae</taxon>
        <taxon>Cichliformes</taxon>
        <taxon>Cichlidae</taxon>
        <taxon>African cichlids</taxon>
        <taxon>Pseudocrenilabrinae</taxon>
        <taxon>Oreochromini</taxon>
        <taxon>Oreochromis</taxon>
    </lineage>
</organism>
<reference evidence="2" key="1">
    <citation type="submission" date="2012-01" db="EMBL/GenBank/DDBJ databases">
        <title>The Genome Sequence of Oreochromis niloticus (Nile Tilapia).</title>
        <authorList>
            <consortium name="Broad Institute Genome Assembly Team"/>
            <consortium name="Broad Institute Sequencing Platform"/>
            <person name="Di Palma F."/>
            <person name="Johnson J."/>
            <person name="Lander E.S."/>
            <person name="Lindblad-Toh K."/>
        </authorList>
    </citation>
    <scope>NUCLEOTIDE SEQUENCE [LARGE SCALE GENOMIC DNA]</scope>
</reference>
<reference evidence="1" key="3">
    <citation type="submission" date="2025-09" db="UniProtKB">
        <authorList>
            <consortium name="Ensembl"/>
        </authorList>
    </citation>
    <scope>IDENTIFICATION</scope>
</reference>
<dbReference type="InterPro" id="IPR029021">
    <property type="entry name" value="Prot-tyrosine_phosphatase-like"/>
</dbReference>
<sequence>MGRLANMNRPAAVEIVYECMRFLITHNPTNATLNKFTEVCCCLCYNCLSDCQGSVSNAPFHFFCQELKKFEVNTLVRVCDATYDKAPVEKEGIQVLVSVDIHFCGSLLLDVCTFQLGYLMMCVFCFRTGLLMMVPLLPPRSWITGSSCSTPNFESNPAAASPYTVWRASDGMYGVQLASFSPKPFFLTCPNNSPACNK</sequence>
<protein>
    <submittedName>
        <fullName evidence="1">Protein tyrosine phosphatase 4A2b</fullName>
    </submittedName>
</protein>
<proteinExistence type="predicted"/>
<accession>A0A669DFL9</accession>
<dbReference type="Proteomes" id="UP000005207">
    <property type="component" value="Linkage group LG22"/>
</dbReference>
<dbReference type="AlphaFoldDB" id="A0A669DFL9"/>
<name>A0A669DFL9_ORENI</name>
<dbReference type="InParanoid" id="A0A669DFL9"/>
<dbReference type="GeneTree" id="ENSGT00940000154383"/>
<gene>
    <name evidence="1" type="primary">ptp4a2b</name>
</gene>
<dbReference type="Gene3D" id="3.90.190.10">
    <property type="entry name" value="Protein tyrosine phosphatase superfamily"/>
    <property type="match status" value="1"/>
</dbReference>
<dbReference type="Ensembl" id="ENSONIT00000042284.1">
    <property type="protein sequence ID" value="ENSONIP00000059507.1"/>
    <property type="gene ID" value="ENSONIG00000004632.2"/>
</dbReference>
<reference evidence="1" key="2">
    <citation type="submission" date="2025-08" db="UniProtKB">
        <authorList>
            <consortium name="Ensembl"/>
        </authorList>
    </citation>
    <scope>IDENTIFICATION</scope>
</reference>
<evidence type="ECO:0000313" key="2">
    <source>
        <dbReference type="Proteomes" id="UP000005207"/>
    </source>
</evidence>
<keyword evidence="2" id="KW-1185">Reference proteome</keyword>